<accession>A0AAW0CRC8</accession>
<evidence type="ECO:0000313" key="1">
    <source>
        <dbReference type="EMBL" id="KAK7041253.1"/>
    </source>
</evidence>
<protein>
    <submittedName>
        <fullName evidence="1">Uncharacterized protein</fullName>
    </submittedName>
</protein>
<dbReference type="Proteomes" id="UP001362999">
    <property type="component" value="Unassembled WGS sequence"/>
</dbReference>
<organism evidence="1 2">
    <name type="scientific">Favolaschia claudopus</name>
    <dbReference type="NCBI Taxonomy" id="2862362"/>
    <lineage>
        <taxon>Eukaryota</taxon>
        <taxon>Fungi</taxon>
        <taxon>Dikarya</taxon>
        <taxon>Basidiomycota</taxon>
        <taxon>Agaricomycotina</taxon>
        <taxon>Agaricomycetes</taxon>
        <taxon>Agaricomycetidae</taxon>
        <taxon>Agaricales</taxon>
        <taxon>Marasmiineae</taxon>
        <taxon>Mycenaceae</taxon>
        <taxon>Favolaschia</taxon>
    </lineage>
</organism>
<gene>
    <name evidence="1" type="ORF">R3P38DRAFT_3260888</name>
</gene>
<proteinExistence type="predicted"/>
<dbReference type="EMBL" id="JAWWNJ010000014">
    <property type="protein sequence ID" value="KAK7041253.1"/>
    <property type="molecule type" value="Genomic_DNA"/>
</dbReference>
<name>A0AAW0CRC8_9AGAR</name>
<evidence type="ECO:0000313" key="2">
    <source>
        <dbReference type="Proteomes" id="UP001362999"/>
    </source>
</evidence>
<dbReference type="AlphaFoldDB" id="A0AAW0CRC8"/>
<reference evidence="1 2" key="1">
    <citation type="journal article" date="2024" name="J Genomics">
        <title>Draft genome sequencing and assembly of Favolaschia claudopus CIRM-BRFM 2984 isolated from oak limbs.</title>
        <authorList>
            <person name="Navarro D."/>
            <person name="Drula E."/>
            <person name="Chaduli D."/>
            <person name="Cazenave R."/>
            <person name="Ahrendt S."/>
            <person name="Wang J."/>
            <person name="Lipzen A."/>
            <person name="Daum C."/>
            <person name="Barry K."/>
            <person name="Grigoriev I.V."/>
            <person name="Favel A."/>
            <person name="Rosso M.N."/>
            <person name="Martin F."/>
        </authorList>
    </citation>
    <scope>NUCLEOTIDE SEQUENCE [LARGE SCALE GENOMIC DNA]</scope>
    <source>
        <strain evidence="1 2">CIRM-BRFM 2984</strain>
    </source>
</reference>
<comment type="caution">
    <text evidence="1">The sequence shown here is derived from an EMBL/GenBank/DDBJ whole genome shotgun (WGS) entry which is preliminary data.</text>
</comment>
<keyword evidence="2" id="KW-1185">Reference proteome</keyword>
<sequence>MAGFFDASCHAHTVDARRRDVIKRDRVVDKLARDVNVNCVTSSSSRHLDSVPPRALSPTLPHLQSPPATTMDSYLQLPLCSLYATSHRYRLTAQGPPLSSPAYAPCIVSASVIEHLPPSPSPTLLTTSPRDCLLNPIFSNPTPFRLPTHSHSLPLSFIASIWLLIRSNETSRSALDKRTPS</sequence>